<sequence length="117" mass="12515">MSGLRTIITGAFKAYLAQSMPGWSPLAPRMGPQRAESIWPHTRCRVDCQPENRPPSIGELAAIAIIVGPKACARRTRSAHPSCGPASRLTWIAAVEVIIAAPGTPLWLAAKNCSMAR</sequence>
<evidence type="ECO:0000313" key="4">
    <source>
        <dbReference type="Proteomes" id="UP000046947"/>
    </source>
</evidence>
<evidence type="ECO:0000313" key="6">
    <source>
        <dbReference type="Proteomes" id="UP000049023"/>
    </source>
</evidence>
<reference evidence="4 5" key="1">
    <citation type="submission" date="2015-03" db="EMBL/GenBank/DDBJ databases">
        <authorList>
            <consortium name="Pathogen Informatics"/>
        </authorList>
    </citation>
    <scope>NUCLEOTIDE SEQUENCE [LARGE SCALE GENOMIC DNA]</scope>
    <source>
        <strain evidence="3 5">Bir 172</strain>
        <strain evidence="2 6">Bir 187</strain>
        <strain evidence="1 4">H09601792</strain>
    </source>
</reference>
<dbReference type="EMBL" id="CNGE01001701">
    <property type="protein sequence ID" value="CKU42760.1"/>
    <property type="molecule type" value="Genomic_DNA"/>
</dbReference>
<dbReference type="AlphaFoldDB" id="A0A654ZW98"/>
<name>A0A654ZW98_MYCTX</name>
<evidence type="ECO:0000313" key="3">
    <source>
        <dbReference type="EMBL" id="CKU42760.1"/>
    </source>
</evidence>
<gene>
    <name evidence="1" type="ORF">ERS007688_02340</name>
    <name evidence="3" type="ORF">ERS027646_04772</name>
    <name evidence="2" type="ORF">ERS027661_01160</name>
</gene>
<evidence type="ECO:0000313" key="5">
    <source>
        <dbReference type="Proteomes" id="UP000048948"/>
    </source>
</evidence>
<evidence type="ECO:0000313" key="2">
    <source>
        <dbReference type="EMBL" id="CKR37749.1"/>
    </source>
</evidence>
<dbReference type="Proteomes" id="UP000046947">
    <property type="component" value="Unassembled WGS sequence"/>
</dbReference>
<accession>A0A654ZW98</accession>
<proteinExistence type="predicted"/>
<dbReference type="EMBL" id="CNFU01000178">
    <property type="protein sequence ID" value="CKR37749.1"/>
    <property type="molecule type" value="Genomic_DNA"/>
</dbReference>
<dbReference type="EMBL" id="CFOH01000383">
    <property type="protein sequence ID" value="CFE54379.1"/>
    <property type="molecule type" value="Genomic_DNA"/>
</dbReference>
<evidence type="ECO:0000313" key="1">
    <source>
        <dbReference type="EMBL" id="CFE54379.1"/>
    </source>
</evidence>
<protein>
    <submittedName>
        <fullName evidence="2">Uncharacterized protein</fullName>
    </submittedName>
</protein>
<dbReference type="Proteomes" id="UP000048948">
    <property type="component" value="Unassembled WGS sequence"/>
</dbReference>
<organism evidence="2 6">
    <name type="scientific">Mycobacterium tuberculosis</name>
    <dbReference type="NCBI Taxonomy" id="1773"/>
    <lineage>
        <taxon>Bacteria</taxon>
        <taxon>Bacillati</taxon>
        <taxon>Actinomycetota</taxon>
        <taxon>Actinomycetes</taxon>
        <taxon>Mycobacteriales</taxon>
        <taxon>Mycobacteriaceae</taxon>
        <taxon>Mycobacterium</taxon>
        <taxon>Mycobacterium tuberculosis complex</taxon>
    </lineage>
</organism>
<dbReference type="Proteomes" id="UP000049023">
    <property type="component" value="Unassembled WGS sequence"/>
</dbReference>